<evidence type="ECO:0000313" key="2">
    <source>
        <dbReference type="Proteomes" id="UP000322667"/>
    </source>
</evidence>
<dbReference type="Proteomes" id="UP000322667">
    <property type="component" value="Chromosome D07"/>
</dbReference>
<dbReference type="EMBL" id="CM017629">
    <property type="protein sequence ID" value="TYH62682.1"/>
    <property type="molecule type" value="Genomic_DNA"/>
</dbReference>
<gene>
    <name evidence="1" type="ORF">ES332_D07G136800v1</name>
</gene>
<sequence>MRGLSVFDCFIHLPGGFHWFHRSSTVSLFFIPLKSFRSSTVSFIFLEVHYCFDCSFILLVSVKYSISSLLVSVK</sequence>
<accession>A0A5D2K717</accession>
<organism evidence="1 2">
    <name type="scientific">Gossypium tomentosum</name>
    <name type="common">Hawaiian cotton</name>
    <name type="synonym">Gossypium sandvicense</name>
    <dbReference type="NCBI Taxonomy" id="34277"/>
    <lineage>
        <taxon>Eukaryota</taxon>
        <taxon>Viridiplantae</taxon>
        <taxon>Streptophyta</taxon>
        <taxon>Embryophyta</taxon>
        <taxon>Tracheophyta</taxon>
        <taxon>Spermatophyta</taxon>
        <taxon>Magnoliopsida</taxon>
        <taxon>eudicotyledons</taxon>
        <taxon>Gunneridae</taxon>
        <taxon>Pentapetalae</taxon>
        <taxon>rosids</taxon>
        <taxon>malvids</taxon>
        <taxon>Malvales</taxon>
        <taxon>Malvaceae</taxon>
        <taxon>Malvoideae</taxon>
        <taxon>Gossypium</taxon>
    </lineage>
</organism>
<dbReference type="AlphaFoldDB" id="A0A5D2K717"/>
<name>A0A5D2K717_GOSTO</name>
<reference evidence="1 2" key="1">
    <citation type="submission" date="2019-07" db="EMBL/GenBank/DDBJ databases">
        <title>WGS assembly of Gossypium tomentosum.</title>
        <authorList>
            <person name="Chen Z.J."/>
            <person name="Sreedasyam A."/>
            <person name="Ando A."/>
            <person name="Song Q."/>
            <person name="De L."/>
            <person name="Hulse-Kemp A."/>
            <person name="Ding M."/>
            <person name="Ye W."/>
            <person name="Kirkbride R."/>
            <person name="Jenkins J."/>
            <person name="Plott C."/>
            <person name="Lovell J."/>
            <person name="Lin Y.-M."/>
            <person name="Vaughn R."/>
            <person name="Liu B."/>
            <person name="Li W."/>
            <person name="Simpson S."/>
            <person name="Scheffler B."/>
            <person name="Saski C."/>
            <person name="Grover C."/>
            <person name="Hu G."/>
            <person name="Conover J."/>
            <person name="Carlson J."/>
            <person name="Shu S."/>
            <person name="Boston L."/>
            <person name="Williams M."/>
            <person name="Peterson D."/>
            <person name="Mcgee K."/>
            <person name="Jones D."/>
            <person name="Wendel J."/>
            <person name="Stelly D."/>
            <person name="Grimwood J."/>
            <person name="Schmutz J."/>
        </authorList>
    </citation>
    <scope>NUCLEOTIDE SEQUENCE [LARGE SCALE GENOMIC DNA]</scope>
    <source>
        <strain evidence="1">7179.01</strain>
    </source>
</reference>
<evidence type="ECO:0000313" key="1">
    <source>
        <dbReference type="EMBL" id="TYH62682.1"/>
    </source>
</evidence>
<protein>
    <submittedName>
        <fullName evidence="1">Uncharacterized protein</fullName>
    </submittedName>
</protein>
<keyword evidence="2" id="KW-1185">Reference proteome</keyword>
<proteinExistence type="predicted"/>